<evidence type="ECO:0000256" key="1">
    <source>
        <dbReference type="SAM" id="SignalP"/>
    </source>
</evidence>
<reference evidence="3" key="1">
    <citation type="submission" date="2020-07" db="EMBL/GenBank/DDBJ databases">
        <title>Nitrate ammonifying Pseudomonas campi sp. nov. isolated from German agricultural grassland.</title>
        <authorList>
            <person name="Timsy T."/>
            <person name="Ulrich A."/>
            <person name="Spanner T."/>
            <person name="Foesel B."/>
            <person name="Kolb S."/>
            <person name="Horn M.A."/>
            <person name="Behrendt U."/>
        </authorList>
    </citation>
    <scope>NUCLEOTIDE SEQUENCE</scope>
    <source>
        <strain evidence="3">S1-A32-2</strain>
    </source>
</reference>
<dbReference type="AlphaFoldDB" id="A0A6M8FQG7"/>
<name>A0A6M8FQG7_9GAMM</name>
<feature type="chain" id="PRO_5026803534" evidence="1">
    <location>
        <begin position="25"/>
        <end position="156"/>
    </location>
</feature>
<organism evidence="3 4">
    <name type="scientific">Aquipseudomonas campi</name>
    <dbReference type="NCBI Taxonomy" id="2731681"/>
    <lineage>
        <taxon>Bacteria</taxon>
        <taxon>Pseudomonadati</taxon>
        <taxon>Pseudomonadota</taxon>
        <taxon>Gammaproteobacteria</taxon>
        <taxon>Pseudomonadales</taxon>
        <taxon>Pseudomonadaceae</taxon>
        <taxon>Aquipseudomonas</taxon>
    </lineage>
</organism>
<evidence type="ECO:0000313" key="3">
    <source>
        <dbReference type="EMBL" id="QKE62978.1"/>
    </source>
</evidence>
<dbReference type="Pfam" id="PF11008">
    <property type="entry name" value="DUF2846"/>
    <property type="match status" value="1"/>
</dbReference>
<dbReference type="Proteomes" id="UP000501379">
    <property type="component" value="Chromosome"/>
</dbReference>
<dbReference type="RefSeq" id="WP_173205681.1">
    <property type="nucleotide sequence ID" value="NZ_CP053697.2"/>
</dbReference>
<proteinExistence type="predicted"/>
<keyword evidence="1" id="KW-0732">Signal</keyword>
<dbReference type="PROSITE" id="PS51257">
    <property type="entry name" value="PROKAR_LIPOPROTEIN"/>
    <property type="match status" value="1"/>
</dbReference>
<sequence>MHRRFLLLLPLLLTACSSPTYFQAVPPSNPDNAVLYLYRPEASNPGLMQPLRFDYPEVFIDGQSIGALKFNQYRHLELAPGTHSVRITGLSPAAKWPVRDIEQKVTLSPAEVKYLKLNVQYNLNEMVIGQPSPSYSIHLTPMRSEDALYEIRHTKP</sequence>
<dbReference type="EMBL" id="CP053697">
    <property type="protein sequence ID" value="QKE62978.1"/>
    <property type="molecule type" value="Genomic_DNA"/>
</dbReference>
<gene>
    <name evidence="3" type="ORF">HNE05_06260</name>
</gene>
<feature type="domain" description="DUF2846" evidence="2">
    <location>
        <begin position="31"/>
        <end position="121"/>
    </location>
</feature>
<dbReference type="InterPro" id="IPR022548">
    <property type="entry name" value="DUF2846"/>
</dbReference>
<accession>A0A6M8FQG7</accession>
<protein>
    <submittedName>
        <fullName evidence="3">DUF2846 domain-containing protein</fullName>
    </submittedName>
</protein>
<feature type="signal peptide" evidence="1">
    <location>
        <begin position="1"/>
        <end position="24"/>
    </location>
</feature>
<keyword evidence="4" id="KW-1185">Reference proteome</keyword>
<evidence type="ECO:0000259" key="2">
    <source>
        <dbReference type="Pfam" id="PF11008"/>
    </source>
</evidence>
<dbReference type="KEGG" id="pcam:HNE05_06260"/>
<evidence type="ECO:0000313" key="4">
    <source>
        <dbReference type="Proteomes" id="UP000501379"/>
    </source>
</evidence>